<feature type="transmembrane region" description="Helical" evidence="1">
    <location>
        <begin position="28"/>
        <end position="47"/>
    </location>
</feature>
<reference evidence="2 3" key="1">
    <citation type="journal article" date="2024" name="BMC Genomics">
        <title>De novo assembly and annotation of Popillia japonica's genome with initial clues to its potential as an invasive pest.</title>
        <authorList>
            <person name="Cucini C."/>
            <person name="Boschi S."/>
            <person name="Funari R."/>
            <person name="Cardaioli E."/>
            <person name="Iannotti N."/>
            <person name="Marturano G."/>
            <person name="Paoli F."/>
            <person name="Bruttini M."/>
            <person name="Carapelli A."/>
            <person name="Frati F."/>
            <person name="Nardi F."/>
        </authorList>
    </citation>
    <scope>NUCLEOTIDE SEQUENCE [LARGE SCALE GENOMIC DNA]</scope>
    <source>
        <strain evidence="2">DMR45628</strain>
    </source>
</reference>
<proteinExistence type="predicted"/>
<dbReference type="AlphaFoldDB" id="A0AAW1I8X8"/>
<keyword evidence="1" id="KW-0472">Membrane</keyword>
<keyword evidence="1" id="KW-0812">Transmembrane</keyword>
<keyword evidence="1" id="KW-1133">Transmembrane helix</keyword>
<keyword evidence="3" id="KW-1185">Reference proteome</keyword>
<sequence>MVFLNLRRKFVLEDVSLSREERRRTGRYVAGGTAILLSLLGLYQAFIVGTPEYAALFVPAVIMFVYVLCILHASKHQQKLAKALEQEALKEIVVASDSKPDIFEPPKIKMKNLKRSFSIA</sequence>
<dbReference type="EMBL" id="JASPKY010000779">
    <property type="protein sequence ID" value="KAK9685390.1"/>
    <property type="molecule type" value="Genomic_DNA"/>
</dbReference>
<evidence type="ECO:0000313" key="3">
    <source>
        <dbReference type="Proteomes" id="UP001458880"/>
    </source>
</evidence>
<comment type="caution">
    <text evidence="2">The sequence shown here is derived from an EMBL/GenBank/DDBJ whole genome shotgun (WGS) entry which is preliminary data.</text>
</comment>
<name>A0AAW1I8X8_POPJA</name>
<feature type="transmembrane region" description="Helical" evidence="1">
    <location>
        <begin position="53"/>
        <end position="73"/>
    </location>
</feature>
<evidence type="ECO:0000256" key="1">
    <source>
        <dbReference type="SAM" id="Phobius"/>
    </source>
</evidence>
<protein>
    <submittedName>
        <fullName evidence="2">Uncharacterized protein</fullName>
    </submittedName>
</protein>
<dbReference type="Proteomes" id="UP001458880">
    <property type="component" value="Unassembled WGS sequence"/>
</dbReference>
<accession>A0AAW1I8X8</accession>
<evidence type="ECO:0000313" key="2">
    <source>
        <dbReference type="EMBL" id="KAK9685390.1"/>
    </source>
</evidence>
<gene>
    <name evidence="2" type="ORF">QE152_g38077</name>
</gene>
<organism evidence="2 3">
    <name type="scientific">Popillia japonica</name>
    <name type="common">Japanese beetle</name>
    <dbReference type="NCBI Taxonomy" id="7064"/>
    <lineage>
        <taxon>Eukaryota</taxon>
        <taxon>Metazoa</taxon>
        <taxon>Ecdysozoa</taxon>
        <taxon>Arthropoda</taxon>
        <taxon>Hexapoda</taxon>
        <taxon>Insecta</taxon>
        <taxon>Pterygota</taxon>
        <taxon>Neoptera</taxon>
        <taxon>Endopterygota</taxon>
        <taxon>Coleoptera</taxon>
        <taxon>Polyphaga</taxon>
        <taxon>Scarabaeiformia</taxon>
        <taxon>Scarabaeidae</taxon>
        <taxon>Rutelinae</taxon>
        <taxon>Popillia</taxon>
    </lineage>
</organism>